<dbReference type="AlphaFoldDB" id="A0A087G5C7"/>
<dbReference type="GO" id="GO:0009739">
    <property type="term" value="P:response to gibberellin"/>
    <property type="evidence" value="ECO:0007669"/>
    <property type="project" value="EnsemblPlants"/>
</dbReference>
<dbReference type="OrthoDB" id="9442240at2759"/>
<reference evidence="5" key="1">
    <citation type="journal article" date="2015" name="Nat. Plants">
        <title>Genome expansion of Arabis alpina linked with retrotransposition and reduced symmetric DNA methylation.</title>
        <authorList>
            <person name="Willing E.M."/>
            <person name="Rawat V."/>
            <person name="Mandakova T."/>
            <person name="Maumus F."/>
            <person name="James G.V."/>
            <person name="Nordstroem K.J."/>
            <person name="Becker C."/>
            <person name="Warthmann N."/>
            <person name="Chica C."/>
            <person name="Szarzynska B."/>
            <person name="Zytnicki M."/>
            <person name="Albani M.C."/>
            <person name="Kiefer C."/>
            <person name="Bergonzi S."/>
            <person name="Castaings L."/>
            <person name="Mateos J.L."/>
            <person name="Berns M.C."/>
            <person name="Bujdoso N."/>
            <person name="Piofczyk T."/>
            <person name="de Lorenzo L."/>
            <person name="Barrero-Sicilia C."/>
            <person name="Mateos I."/>
            <person name="Piednoel M."/>
            <person name="Hagmann J."/>
            <person name="Chen-Min-Tao R."/>
            <person name="Iglesias-Fernandez R."/>
            <person name="Schuster S.C."/>
            <person name="Alonso-Blanco C."/>
            <person name="Roudier F."/>
            <person name="Carbonero P."/>
            <person name="Paz-Ares J."/>
            <person name="Davis S.J."/>
            <person name="Pecinka A."/>
            <person name="Quesneville H."/>
            <person name="Colot V."/>
            <person name="Lysak M.A."/>
            <person name="Weigel D."/>
            <person name="Coupland G."/>
            <person name="Schneeberger K."/>
        </authorList>
    </citation>
    <scope>NUCLEOTIDE SEQUENCE [LARGE SCALE GENOMIC DNA]</scope>
    <source>
        <strain evidence="5">cv. Pajares</strain>
    </source>
</reference>
<organism evidence="4 5">
    <name type="scientific">Arabis alpina</name>
    <name type="common">Alpine rock-cress</name>
    <dbReference type="NCBI Taxonomy" id="50452"/>
    <lineage>
        <taxon>Eukaryota</taxon>
        <taxon>Viridiplantae</taxon>
        <taxon>Streptophyta</taxon>
        <taxon>Embryophyta</taxon>
        <taxon>Tracheophyta</taxon>
        <taxon>Spermatophyta</taxon>
        <taxon>Magnoliopsida</taxon>
        <taxon>eudicotyledons</taxon>
        <taxon>Gunneridae</taxon>
        <taxon>Pentapetalae</taxon>
        <taxon>rosids</taxon>
        <taxon>malvids</taxon>
        <taxon>Brassicales</taxon>
        <taxon>Brassicaceae</taxon>
        <taxon>Arabideae</taxon>
        <taxon>Arabis</taxon>
    </lineage>
</organism>
<dbReference type="PANTHER" id="PTHR46547">
    <property type="entry name" value="ZINC FINGER PROTEIN GIS"/>
    <property type="match status" value="1"/>
</dbReference>
<feature type="compositionally biased region" description="Basic and acidic residues" evidence="2">
    <location>
        <begin position="33"/>
        <end position="44"/>
    </location>
</feature>
<keyword evidence="1" id="KW-0479">Metal-binding</keyword>
<dbReference type="EMBL" id="CM002876">
    <property type="protein sequence ID" value="KFK25079.1"/>
    <property type="molecule type" value="Genomic_DNA"/>
</dbReference>
<protein>
    <recommendedName>
        <fullName evidence="3">C2H2-type domain-containing protein</fullName>
    </recommendedName>
</protein>
<keyword evidence="5" id="KW-1185">Reference proteome</keyword>
<dbReference type="PROSITE" id="PS50157">
    <property type="entry name" value="ZINC_FINGER_C2H2_2"/>
    <property type="match status" value="1"/>
</dbReference>
<evidence type="ECO:0000256" key="2">
    <source>
        <dbReference type="SAM" id="MobiDB-lite"/>
    </source>
</evidence>
<dbReference type="SUPFAM" id="SSF57667">
    <property type="entry name" value="beta-beta-alpha zinc fingers"/>
    <property type="match status" value="1"/>
</dbReference>
<name>A0A087G5C7_ARAAL</name>
<evidence type="ECO:0000259" key="3">
    <source>
        <dbReference type="PROSITE" id="PS50157"/>
    </source>
</evidence>
<accession>A0A087G5C7</accession>
<dbReference type="InterPro" id="IPR036236">
    <property type="entry name" value="Znf_C2H2_sf"/>
</dbReference>
<evidence type="ECO:0000313" key="5">
    <source>
        <dbReference type="Proteomes" id="UP000029120"/>
    </source>
</evidence>
<dbReference type="GO" id="GO:0003700">
    <property type="term" value="F:DNA-binding transcription factor activity"/>
    <property type="evidence" value="ECO:0007669"/>
    <property type="project" value="InterPro"/>
</dbReference>
<sequence>MKTHDFMNVDSFSPKERPVRLFGFEFGTSQEESESKENYNKDNKSINQSSSNTKNKDKRFKCHYCCRNFPTSQALGGHQNAHKRERQQTKRFNLHSNAAAFFHRHQDHLAASRFFEDRFSLEAARINRERLGLCRKYSSSTSFNRDLSSYNRYMPLLIRDNQTRPMYVNGGSSRRGLFYESKMNVPDQVSLDLHL</sequence>
<gene>
    <name evidence="4" type="ordered locus">AALP_Aa8g063300</name>
</gene>
<evidence type="ECO:0000313" key="4">
    <source>
        <dbReference type="EMBL" id="KFK25079.1"/>
    </source>
</evidence>
<dbReference type="Gene3D" id="3.30.160.60">
    <property type="entry name" value="Classic Zinc Finger"/>
    <property type="match status" value="1"/>
</dbReference>
<dbReference type="eggNOG" id="ENOG502R1BM">
    <property type="taxonomic scope" value="Eukaryota"/>
</dbReference>
<dbReference type="Gramene" id="KFK25079">
    <property type="protein sequence ID" value="KFK25079"/>
    <property type="gene ID" value="AALP_AA8G063300"/>
</dbReference>
<dbReference type="Proteomes" id="UP000029120">
    <property type="component" value="Chromosome 8"/>
</dbReference>
<dbReference type="OMA" id="FNLHSNA"/>
<proteinExistence type="predicted"/>
<dbReference type="PROSITE" id="PS00028">
    <property type="entry name" value="ZINC_FINGER_C2H2_1"/>
    <property type="match status" value="1"/>
</dbReference>
<dbReference type="InterPro" id="IPR013087">
    <property type="entry name" value="Znf_C2H2_type"/>
</dbReference>
<dbReference type="InterPro" id="IPR044291">
    <property type="entry name" value="GIS/GIS2/ZFP8"/>
</dbReference>
<dbReference type="PANTHER" id="PTHR46547:SF6">
    <property type="entry name" value="ZINC FINGER PROTEIN GIS2"/>
    <property type="match status" value="1"/>
</dbReference>
<dbReference type="GO" id="GO:0008270">
    <property type="term" value="F:zinc ion binding"/>
    <property type="evidence" value="ECO:0007669"/>
    <property type="project" value="UniProtKB-KW"/>
</dbReference>
<keyword evidence="1" id="KW-0862">Zinc</keyword>
<keyword evidence="1" id="KW-0863">Zinc-finger</keyword>
<feature type="domain" description="C2H2-type" evidence="3">
    <location>
        <begin position="60"/>
        <end position="87"/>
    </location>
</feature>
<feature type="region of interest" description="Disordered" evidence="2">
    <location>
        <begin position="29"/>
        <end position="56"/>
    </location>
</feature>
<evidence type="ECO:0000256" key="1">
    <source>
        <dbReference type="PROSITE-ProRule" id="PRU00042"/>
    </source>
</evidence>
<dbReference type="GO" id="GO:0009735">
    <property type="term" value="P:response to cytokinin"/>
    <property type="evidence" value="ECO:0007669"/>
    <property type="project" value="EnsemblPlants"/>
</dbReference>
<dbReference type="GO" id="GO:0010090">
    <property type="term" value="P:trichome morphogenesis"/>
    <property type="evidence" value="ECO:0007669"/>
    <property type="project" value="InterPro"/>
</dbReference>